<dbReference type="Proteomes" id="UP000033121">
    <property type="component" value="Unassembled WGS sequence"/>
</dbReference>
<proteinExistence type="predicted"/>
<sequence length="369" mass="40985">MEKQYSQVRAMLAITKASLIGIFRSPSAVVFSIFFPLIFILVFGFIGNGGGPVYRIALTPGSDTSNPVYQGLRERSNIRFTDPVDSAQLESDLVKGRITGELAIRPKGGSGDRAAGYQVTFRATTASADKFYSFMPLLENIIFKIDRQREPGASTIATIVPEIRQVREYRTIDFILPGQLGFSLLSMGVFGVAFLFFNLRQQLVLKRMFATPVSKTAIIMGEGLSRVIFQLMTAVVIIGLGYFAFQFSLVHGWVTFAEIMVLCFVALLVFMGFGFIVSALAPNESVIPLFANVITLPQFLLAGTFFSIDVFPKWLQPFCRALPLTHFNDAMRKIAFEGAHLTDCGKQIGFLLGWGVLIYVVAERVFRWE</sequence>
<feature type="transmembrane region" description="Helical" evidence="5">
    <location>
        <begin position="289"/>
        <end position="308"/>
    </location>
</feature>
<dbReference type="AlphaFoldDB" id="A0A0E9N1I6"/>
<evidence type="ECO:0000256" key="2">
    <source>
        <dbReference type="ARBA" id="ARBA00022692"/>
    </source>
</evidence>
<keyword evidence="4 5" id="KW-0472">Membrane</keyword>
<dbReference type="InterPro" id="IPR052902">
    <property type="entry name" value="ABC-2_transporter"/>
</dbReference>
<dbReference type="InterPro" id="IPR013525">
    <property type="entry name" value="ABC2_TM"/>
</dbReference>
<feature type="transmembrane region" description="Helical" evidence="5">
    <location>
        <begin position="348"/>
        <end position="366"/>
    </location>
</feature>
<organism evidence="7 8">
    <name type="scientific">Flavihumibacter petaseus NBRC 106054</name>
    <dbReference type="NCBI Taxonomy" id="1220578"/>
    <lineage>
        <taxon>Bacteria</taxon>
        <taxon>Pseudomonadati</taxon>
        <taxon>Bacteroidota</taxon>
        <taxon>Chitinophagia</taxon>
        <taxon>Chitinophagales</taxon>
        <taxon>Chitinophagaceae</taxon>
        <taxon>Flavihumibacter</taxon>
    </lineage>
</organism>
<keyword evidence="3 5" id="KW-1133">Transmembrane helix</keyword>
<evidence type="ECO:0000256" key="5">
    <source>
        <dbReference type="SAM" id="Phobius"/>
    </source>
</evidence>
<evidence type="ECO:0000313" key="7">
    <source>
        <dbReference type="EMBL" id="GAO43638.1"/>
    </source>
</evidence>
<dbReference type="OrthoDB" id="9778589at2"/>
<dbReference type="STRING" id="1220578.FPE01S_02_07440"/>
<comment type="subcellular location">
    <subcellularLocation>
        <location evidence="1">Membrane</location>
        <topology evidence="1">Multi-pass membrane protein</topology>
    </subcellularLocation>
</comment>
<dbReference type="EMBL" id="BBWV01000002">
    <property type="protein sequence ID" value="GAO43638.1"/>
    <property type="molecule type" value="Genomic_DNA"/>
</dbReference>
<dbReference type="PANTHER" id="PTHR43027:SF1">
    <property type="entry name" value="DOXORUBICIN RESISTANCE ABC TRANSPORTER PERMEASE PROTEIN DRRC-RELATED"/>
    <property type="match status" value="1"/>
</dbReference>
<keyword evidence="8" id="KW-1185">Reference proteome</keyword>
<feature type="transmembrane region" description="Helical" evidence="5">
    <location>
        <begin position="180"/>
        <end position="199"/>
    </location>
</feature>
<keyword evidence="2 5" id="KW-0812">Transmembrane</keyword>
<evidence type="ECO:0000259" key="6">
    <source>
        <dbReference type="PROSITE" id="PS51012"/>
    </source>
</evidence>
<evidence type="ECO:0000256" key="3">
    <source>
        <dbReference type="ARBA" id="ARBA00022989"/>
    </source>
</evidence>
<gene>
    <name evidence="7" type="ORF">FPE01S_02_07440</name>
</gene>
<dbReference type="RefSeq" id="WP_046369484.1">
    <property type="nucleotide sequence ID" value="NZ_BBWV01000002.1"/>
</dbReference>
<feature type="transmembrane region" description="Helical" evidence="5">
    <location>
        <begin position="227"/>
        <end position="247"/>
    </location>
</feature>
<feature type="transmembrane region" description="Helical" evidence="5">
    <location>
        <begin position="21"/>
        <end position="46"/>
    </location>
</feature>
<feature type="transmembrane region" description="Helical" evidence="5">
    <location>
        <begin position="253"/>
        <end position="277"/>
    </location>
</feature>
<feature type="domain" description="ABC transmembrane type-2" evidence="6">
    <location>
        <begin position="127"/>
        <end position="369"/>
    </location>
</feature>
<dbReference type="PROSITE" id="PS51012">
    <property type="entry name" value="ABC_TM2"/>
    <property type="match status" value="1"/>
</dbReference>
<evidence type="ECO:0000313" key="8">
    <source>
        <dbReference type="Proteomes" id="UP000033121"/>
    </source>
</evidence>
<protein>
    <submittedName>
        <fullName evidence="7">Putative ABC transporter permease protein</fullName>
    </submittedName>
</protein>
<dbReference type="Pfam" id="PF12698">
    <property type="entry name" value="ABC2_membrane_3"/>
    <property type="match status" value="1"/>
</dbReference>
<dbReference type="GO" id="GO:0140359">
    <property type="term" value="F:ABC-type transporter activity"/>
    <property type="evidence" value="ECO:0007669"/>
    <property type="project" value="InterPro"/>
</dbReference>
<evidence type="ECO:0000256" key="4">
    <source>
        <dbReference type="ARBA" id="ARBA00023136"/>
    </source>
</evidence>
<comment type="caution">
    <text evidence="7">The sequence shown here is derived from an EMBL/GenBank/DDBJ whole genome shotgun (WGS) entry which is preliminary data.</text>
</comment>
<name>A0A0E9N1I6_9BACT</name>
<dbReference type="GO" id="GO:0016020">
    <property type="term" value="C:membrane"/>
    <property type="evidence" value="ECO:0007669"/>
    <property type="project" value="UniProtKB-SubCell"/>
</dbReference>
<reference evidence="7 8" key="1">
    <citation type="submission" date="2015-04" db="EMBL/GenBank/DDBJ databases">
        <title>Whole genome shotgun sequence of Flavihumibacter petaseus NBRC 106054.</title>
        <authorList>
            <person name="Miyazawa S."/>
            <person name="Hosoyama A."/>
            <person name="Hashimoto M."/>
            <person name="Noguchi M."/>
            <person name="Tsuchikane K."/>
            <person name="Ohji S."/>
            <person name="Yamazoe A."/>
            <person name="Ichikawa N."/>
            <person name="Kimura A."/>
            <person name="Fujita N."/>
        </authorList>
    </citation>
    <scope>NUCLEOTIDE SEQUENCE [LARGE SCALE GENOMIC DNA]</scope>
    <source>
        <strain evidence="7 8">NBRC 106054</strain>
    </source>
</reference>
<dbReference type="InterPro" id="IPR047817">
    <property type="entry name" value="ABC2_TM_bact-type"/>
</dbReference>
<dbReference type="PANTHER" id="PTHR43027">
    <property type="entry name" value="DOXORUBICIN RESISTANCE ABC TRANSPORTER PERMEASE PROTEIN DRRC-RELATED"/>
    <property type="match status" value="1"/>
</dbReference>
<evidence type="ECO:0000256" key="1">
    <source>
        <dbReference type="ARBA" id="ARBA00004141"/>
    </source>
</evidence>
<accession>A0A0E9N1I6</accession>